<dbReference type="AlphaFoldDB" id="A0A1Q6DWT0"/>
<evidence type="ECO:0000256" key="1">
    <source>
        <dbReference type="ARBA" id="ARBA00022649"/>
    </source>
</evidence>
<gene>
    <name evidence="2" type="ORF">BTN85_1316</name>
</gene>
<keyword evidence="3" id="KW-1185">Reference proteome</keyword>
<dbReference type="InParanoid" id="A0A1Q6DWT0"/>
<evidence type="ECO:0000313" key="3">
    <source>
        <dbReference type="Proteomes" id="UP000185744"/>
    </source>
</evidence>
<dbReference type="InterPro" id="IPR009956">
    <property type="entry name" value="Post-segregation_anti-tox_CcdA"/>
</dbReference>
<protein>
    <submittedName>
        <fullName evidence="2">Ribbon-helix-helix protein, copG family, putative antitoxin</fullName>
    </submittedName>
</protein>
<evidence type="ECO:0000313" key="2">
    <source>
        <dbReference type="EMBL" id="OKY78813.1"/>
    </source>
</evidence>
<dbReference type="Proteomes" id="UP000185744">
    <property type="component" value="Unassembled WGS sequence"/>
</dbReference>
<dbReference type="Pfam" id="PF07362">
    <property type="entry name" value="CcdA"/>
    <property type="match status" value="1"/>
</dbReference>
<comment type="caution">
    <text evidence="2">The sequence shown here is derived from an EMBL/GenBank/DDBJ whole genome shotgun (WGS) entry which is preliminary data.</text>
</comment>
<keyword evidence="1" id="KW-1277">Toxin-antitoxin system</keyword>
<organism evidence="2 3">
    <name type="scientific">Methanohalarchaeum thermophilum</name>
    <dbReference type="NCBI Taxonomy" id="1903181"/>
    <lineage>
        <taxon>Archaea</taxon>
        <taxon>Methanobacteriati</taxon>
        <taxon>Methanobacteriota</taxon>
        <taxon>Methanonatronarchaeia</taxon>
        <taxon>Methanonatronarchaeales</taxon>
        <taxon>Methanonatronarchaeaceae</taxon>
        <taxon>Candidatus Methanohalarchaeum</taxon>
    </lineage>
</organism>
<name>A0A1Q6DWT0_METT1</name>
<proteinExistence type="predicted"/>
<reference evidence="2" key="1">
    <citation type="submission" date="2016-12" db="EMBL/GenBank/DDBJ databases">
        <title>Discovery of methanogenic haloarchaea.</title>
        <authorList>
            <person name="Sorokin D.Y."/>
            <person name="Makarova K.S."/>
            <person name="Abbas B."/>
            <person name="Ferrer M."/>
            <person name="Golyshin P.N."/>
        </authorList>
    </citation>
    <scope>NUCLEOTIDE SEQUENCE [LARGE SCALE GENOMIC DNA]</scope>
    <source>
        <strain evidence="2">HMET1</strain>
    </source>
</reference>
<accession>A0A1Q6DWT0</accession>
<dbReference type="EMBL" id="MSDW01000001">
    <property type="protein sequence ID" value="OKY78813.1"/>
    <property type="molecule type" value="Genomic_DNA"/>
</dbReference>
<sequence>MSKKTTTVHIDEELHQWAKEYGLNLSKFVENQFSEARTKLNSSSNQKTNLINYAGDGITTPIY</sequence>